<protein>
    <recommendedName>
        <fullName evidence="6">DYW domain-containing protein</fullName>
    </recommendedName>
</protein>
<dbReference type="EMBL" id="CM018045">
    <property type="protein sequence ID" value="KAA8527699.1"/>
    <property type="molecule type" value="Genomic_DNA"/>
</dbReference>
<dbReference type="InterPro" id="IPR011990">
    <property type="entry name" value="TPR-like_helical_dom_sf"/>
</dbReference>
<evidence type="ECO:0008006" key="6">
    <source>
        <dbReference type="Google" id="ProtNLM"/>
    </source>
</evidence>
<dbReference type="InterPro" id="IPR046960">
    <property type="entry name" value="PPR_At4g14850-like_plant"/>
</dbReference>
<dbReference type="FunFam" id="1.25.40.10:FF:000333">
    <property type="entry name" value="Pentatricopeptide repeat-containing protein"/>
    <property type="match status" value="1"/>
</dbReference>
<dbReference type="Gene3D" id="1.25.40.10">
    <property type="entry name" value="Tetratricopeptide repeat domain"/>
    <property type="match status" value="4"/>
</dbReference>
<proteinExistence type="inferred from homology"/>
<dbReference type="AlphaFoldDB" id="A0A5J5ABN0"/>
<organism evidence="4 5">
    <name type="scientific">Nyssa sinensis</name>
    <dbReference type="NCBI Taxonomy" id="561372"/>
    <lineage>
        <taxon>Eukaryota</taxon>
        <taxon>Viridiplantae</taxon>
        <taxon>Streptophyta</taxon>
        <taxon>Embryophyta</taxon>
        <taxon>Tracheophyta</taxon>
        <taxon>Spermatophyta</taxon>
        <taxon>Magnoliopsida</taxon>
        <taxon>eudicotyledons</taxon>
        <taxon>Gunneridae</taxon>
        <taxon>Pentapetalae</taxon>
        <taxon>asterids</taxon>
        <taxon>Cornales</taxon>
        <taxon>Nyssaceae</taxon>
        <taxon>Nyssa</taxon>
    </lineage>
</organism>
<accession>A0A5J5ABN0</accession>
<name>A0A5J5ABN0_9ASTE</name>
<evidence type="ECO:0000256" key="1">
    <source>
        <dbReference type="ARBA" id="ARBA00006643"/>
    </source>
</evidence>
<sequence length="485" mass="55008">MLRDGVRASNFTYPFLLKACSALDSVRGGERLHTHVFKLKFRSDLFVKNSLIHMYCKCGCIDIAHNLWEEMLEMDAVSWNSMISGHVQWGEVEMARELFEEMPIRRNVVCWTAMINGYGREGNLVEMLDVYSKCGDVEKARRLFDGISHKSLASWNAIITGYVQCGLLEEAIHLFHCMHEKLVKPDQITMVNVLSACAGLGSLELGREVHLYLGRNNLELNVILATALVDMYSKCGQIDDACLVFVKTSWKDVALWNAMILGLAYHGNGRDSLAIFRQMESVEAQPNDITFIGILSARNHSGLLKEGRIQFFNMTSKHELSPKVEHYACMVDLLGRAGNLEEAYELVQNMVVSPDSIIWGALLSACWIHQNVKLADKVGEIITTSKVPNLVSCILLSNIYLSVGRWKDVMRVRRLVKEKGIQKPFGCSWIEVNGAVNRFVAEDTTHLKTQEICETYQVLVTHLKDMCQIRLCSKAHRWYVNFFSM</sequence>
<feature type="repeat" description="PPR" evidence="3">
    <location>
        <begin position="151"/>
        <end position="185"/>
    </location>
</feature>
<dbReference type="NCBIfam" id="TIGR00756">
    <property type="entry name" value="PPR"/>
    <property type="match status" value="5"/>
</dbReference>
<dbReference type="PANTHER" id="PTHR47926">
    <property type="entry name" value="PENTATRICOPEPTIDE REPEAT-CONTAINING PROTEIN"/>
    <property type="match status" value="1"/>
</dbReference>
<dbReference type="GO" id="GO:0003723">
    <property type="term" value="F:RNA binding"/>
    <property type="evidence" value="ECO:0007669"/>
    <property type="project" value="InterPro"/>
</dbReference>
<evidence type="ECO:0000256" key="3">
    <source>
        <dbReference type="PROSITE-ProRule" id="PRU00708"/>
    </source>
</evidence>
<dbReference type="Pfam" id="PF01535">
    <property type="entry name" value="PPR"/>
    <property type="match status" value="6"/>
</dbReference>
<dbReference type="FunFam" id="1.25.40.10:FF:000934">
    <property type="entry name" value="Pentatricopeptide repeat-containing protein"/>
    <property type="match status" value="1"/>
</dbReference>
<dbReference type="InterPro" id="IPR002885">
    <property type="entry name" value="PPR_rpt"/>
</dbReference>
<dbReference type="Proteomes" id="UP000325577">
    <property type="component" value="Linkage Group LG21"/>
</dbReference>
<feature type="repeat" description="PPR" evidence="3">
    <location>
        <begin position="252"/>
        <end position="286"/>
    </location>
</feature>
<reference evidence="4 5" key="1">
    <citation type="submission" date="2019-09" db="EMBL/GenBank/DDBJ databases">
        <title>A chromosome-level genome assembly of the Chinese tupelo Nyssa sinensis.</title>
        <authorList>
            <person name="Yang X."/>
            <person name="Kang M."/>
            <person name="Yang Y."/>
            <person name="Xiong H."/>
            <person name="Wang M."/>
            <person name="Zhang Z."/>
            <person name="Wang Z."/>
            <person name="Wu H."/>
            <person name="Ma T."/>
            <person name="Liu J."/>
            <person name="Xi Z."/>
        </authorList>
    </citation>
    <scope>NUCLEOTIDE SEQUENCE [LARGE SCALE GENOMIC DNA]</scope>
    <source>
        <strain evidence="4">J267</strain>
        <tissue evidence="4">Leaf</tissue>
    </source>
</reference>
<dbReference type="GO" id="GO:0009451">
    <property type="term" value="P:RNA modification"/>
    <property type="evidence" value="ECO:0007669"/>
    <property type="project" value="InterPro"/>
</dbReference>
<comment type="similarity">
    <text evidence="1">Belongs to the PPR family. PCMP-H subfamily.</text>
</comment>
<keyword evidence="5" id="KW-1185">Reference proteome</keyword>
<dbReference type="Pfam" id="PF20431">
    <property type="entry name" value="E_motif"/>
    <property type="match status" value="1"/>
</dbReference>
<dbReference type="InterPro" id="IPR046848">
    <property type="entry name" value="E_motif"/>
</dbReference>
<dbReference type="PROSITE" id="PS51375">
    <property type="entry name" value="PPR"/>
    <property type="match status" value="4"/>
</dbReference>
<dbReference type="PANTHER" id="PTHR47926:SF537">
    <property type="entry name" value="PENTACOTRIPEPTIDE-REPEAT REGION OF PRORP DOMAIN-CONTAINING PROTEIN"/>
    <property type="match status" value="1"/>
</dbReference>
<dbReference type="OrthoDB" id="185373at2759"/>
<dbReference type="FunFam" id="1.25.40.10:FF:000184">
    <property type="entry name" value="Pentatricopeptide repeat-containing protein, chloroplastic"/>
    <property type="match status" value="1"/>
</dbReference>
<feature type="repeat" description="PPR" evidence="3">
    <location>
        <begin position="44"/>
        <end position="74"/>
    </location>
</feature>
<feature type="repeat" description="PPR" evidence="3">
    <location>
        <begin position="75"/>
        <end position="109"/>
    </location>
</feature>
<gene>
    <name evidence="4" type="ORF">F0562_035432</name>
</gene>
<evidence type="ECO:0000313" key="4">
    <source>
        <dbReference type="EMBL" id="KAA8527699.1"/>
    </source>
</evidence>
<evidence type="ECO:0000313" key="5">
    <source>
        <dbReference type="Proteomes" id="UP000325577"/>
    </source>
</evidence>
<evidence type="ECO:0000256" key="2">
    <source>
        <dbReference type="ARBA" id="ARBA00022737"/>
    </source>
</evidence>
<dbReference type="Pfam" id="PF13041">
    <property type="entry name" value="PPR_2"/>
    <property type="match status" value="1"/>
</dbReference>
<keyword evidence="2" id="KW-0677">Repeat</keyword>